<gene>
    <name evidence="2" type="ORF">SDC9_154063</name>
</gene>
<comment type="caution">
    <text evidence="2">The sequence shown here is derived from an EMBL/GenBank/DDBJ whole genome shotgun (WGS) entry which is preliminary data.</text>
</comment>
<dbReference type="PANTHER" id="PTHR43222:SF2">
    <property type="entry name" value="NUDIX HYDROLASE 23, CHLOROPLASTIC"/>
    <property type="match status" value="1"/>
</dbReference>
<dbReference type="InterPro" id="IPR000086">
    <property type="entry name" value="NUDIX_hydrolase_dom"/>
</dbReference>
<dbReference type="PROSITE" id="PS51462">
    <property type="entry name" value="NUDIX"/>
    <property type="match status" value="1"/>
</dbReference>
<organism evidence="2">
    <name type="scientific">bioreactor metagenome</name>
    <dbReference type="NCBI Taxonomy" id="1076179"/>
    <lineage>
        <taxon>unclassified sequences</taxon>
        <taxon>metagenomes</taxon>
        <taxon>ecological metagenomes</taxon>
    </lineage>
</organism>
<dbReference type="Pfam" id="PF00293">
    <property type="entry name" value="NUDIX"/>
    <property type="match status" value="1"/>
</dbReference>
<evidence type="ECO:0000259" key="1">
    <source>
        <dbReference type="PROSITE" id="PS51462"/>
    </source>
</evidence>
<dbReference type="Gene3D" id="3.90.79.10">
    <property type="entry name" value="Nucleoside Triphosphate Pyrophosphohydrolase"/>
    <property type="match status" value="1"/>
</dbReference>
<dbReference type="EMBL" id="VSSQ01052747">
    <property type="protein sequence ID" value="MPN06806.1"/>
    <property type="molecule type" value="Genomic_DNA"/>
</dbReference>
<feature type="domain" description="Nudix hydrolase" evidence="1">
    <location>
        <begin position="18"/>
        <end position="144"/>
    </location>
</feature>
<sequence length="144" mass="15921">MGEMRPTCPACGWVHYEDPKVAAGVLAVVDRKILLVRRTMDPFIGKWSIPAGFVNAFEDPAKAAVRECREETGLVAEVDGLFEMLTGREHARGADIFLVYNVSKVSGEIQAADDADGADWFPLDQLPELAFESTRKIIARLKKE</sequence>
<dbReference type="AlphaFoldDB" id="A0A645EZE8"/>
<proteinExistence type="predicted"/>
<evidence type="ECO:0000313" key="2">
    <source>
        <dbReference type="EMBL" id="MPN06806.1"/>
    </source>
</evidence>
<name>A0A645EZE8_9ZZZZ</name>
<accession>A0A645EZE8</accession>
<protein>
    <recommendedName>
        <fullName evidence="1">Nudix hydrolase domain-containing protein</fullName>
    </recommendedName>
</protein>
<reference evidence="2" key="1">
    <citation type="submission" date="2019-08" db="EMBL/GenBank/DDBJ databases">
        <authorList>
            <person name="Kucharzyk K."/>
            <person name="Murdoch R.W."/>
            <person name="Higgins S."/>
            <person name="Loffler F."/>
        </authorList>
    </citation>
    <scope>NUCLEOTIDE SEQUENCE</scope>
</reference>
<dbReference type="InterPro" id="IPR015797">
    <property type="entry name" value="NUDIX_hydrolase-like_dom_sf"/>
</dbReference>
<dbReference type="PANTHER" id="PTHR43222">
    <property type="entry name" value="NUDIX HYDROLASE 23"/>
    <property type="match status" value="1"/>
</dbReference>
<dbReference type="SUPFAM" id="SSF55811">
    <property type="entry name" value="Nudix"/>
    <property type="match status" value="1"/>
</dbReference>